<dbReference type="GO" id="GO:0003676">
    <property type="term" value="F:nucleic acid binding"/>
    <property type="evidence" value="ECO:0007669"/>
    <property type="project" value="InterPro"/>
</dbReference>
<dbReference type="Pfam" id="PF07727">
    <property type="entry name" value="RVT_2"/>
    <property type="match status" value="1"/>
</dbReference>
<dbReference type="PANTHER" id="PTHR11439">
    <property type="entry name" value="GAG-POL-RELATED RETROTRANSPOSON"/>
    <property type="match status" value="1"/>
</dbReference>
<feature type="region of interest" description="Disordered" evidence="1">
    <location>
        <begin position="1"/>
        <end position="20"/>
    </location>
</feature>
<organism evidence="3 4">
    <name type="scientific">Citrus x changshan-huyou</name>
    <dbReference type="NCBI Taxonomy" id="2935761"/>
    <lineage>
        <taxon>Eukaryota</taxon>
        <taxon>Viridiplantae</taxon>
        <taxon>Streptophyta</taxon>
        <taxon>Embryophyta</taxon>
        <taxon>Tracheophyta</taxon>
        <taxon>Spermatophyta</taxon>
        <taxon>Magnoliopsida</taxon>
        <taxon>eudicotyledons</taxon>
        <taxon>Gunneridae</taxon>
        <taxon>Pentapetalae</taxon>
        <taxon>rosids</taxon>
        <taxon>malvids</taxon>
        <taxon>Sapindales</taxon>
        <taxon>Rutaceae</taxon>
        <taxon>Aurantioideae</taxon>
        <taxon>Citrus</taxon>
    </lineage>
</organism>
<dbReference type="CDD" id="cd09272">
    <property type="entry name" value="RNase_HI_RT_Ty1"/>
    <property type="match status" value="1"/>
</dbReference>
<evidence type="ECO:0000259" key="2">
    <source>
        <dbReference type="PROSITE" id="PS50994"/>
    </source>
</evidence>
<dbReference type="InterPro" id="IPR043502">
    <property type="entry name" value="DNA/RNA_pol_sf"/>
</dbReference>
<dbReference type="Pfam" id="PF00665">
    <property type="entry name" value="rve"/>
    <property type="match status" value="1"/>
</dbReference>
<proteinExistence type="predicted"/>
<evidence type="ECO:0000313" key="3">
    <source>
        <dbReference type="EMBL" id="KAK9223824.1"/>
    </source>
</evidence>
<dbReference type="Pfam" id="PF25597">
    <property type="entry name" value="SH3_retrovirus"/>
    <property type="match status" value="1"/>
</dbReference>
<keyword evidence="4" id="KW-1185">Reference proteome</keyword>
<dbReference type="PROSITE" id="PS50994">
    <property type="entry name" value="INTEGRASE"/>
    <property type="match status" value="1"/>
</dbReference>
<dbReference type="Pfam" id="PF14244">
    <property type="entry name" value="Retrotran_gag_3"/>
    <property type="match status" value="1"/>
</dbReference>
<feature type="domain" description="Integrase catalytic" evidence="2">
    <location>
        <begin position="420"/>
        <end position="584"/>
    </location>
</feature>
<dbReference type="Pfam" id="PF13976">
    <property type="entry name" value="gag_pre-integrs"/>
    <property type="match status" value="1"/>
</dbReference>
<dbReference type="PANTHER" id="PTHR11439:SF462">
    <property type="match status" value="1"/>
</dbReference>
<comment type="caution">
    <text evidence="3">The sequence shown here is derived from an EMBL/GenBank/DDBJ whole genome shotgun (WGS) entry which is preliminary data.</text>
</comment>
<feature type="compositionally biased region" description="Low complexity" evidence="1">
    <location>
        <begin position="752"/>
        <end position="761"/>
    </location>
</feature>
<name>A0AAP0MXA2_9ROSI</name>
<dbReference type="SUPFAM" id="SSF56672">
    <property type="entry name" value="DNA/RNA polymerases"/>
    <property type="match status" value="1"/>
</dbReference>
<dbReference type="EMBL" id="JBCGBO010000002">
    <property type="protein sequence ID" value="KAK9223824.1"/>
    <property type="molecule type" value="Genomic_DNA"/>
</dbReference>
<evidence type="ECO:0000313" key="4">
    <source>
        <dbReference type="Proteomes" id="UP001428341"/>
    </source>
</evidence>
<dbReference type="Gene3D" id="3.30.420.10">
    <property type="entry name" value="Ribonuclease H-like superfamily/Ribonuclease H"/>
    <property type="match status" value="1"/>
</dbReference>
<sequence>MARNGSDDGPSKSATSPYFLSANDNPGNIITRVQLKGDNYDEWARAMRTALRAKKKFGFIDGSVIQPLEDSMTQEDWWTVNSMLISWILNTIEPTLRSTITYREVAKELWDDIKERFSAGNGPRVHQLKSELAECKQRGITVMSYYEKLKMIWEELGNYEQYPTCRCGGCACNIGVELDKRREEERLHQFLMGLDDSTYGTVRSNILSTEPLPTLNRAYAMIIQEERVCSITRGKEQQVEAMAFAVQTATNLKGRTESKDKTTSRRRWTWNRPWTMRTEAACCIWRKRTGWTNSGQRSAGSLKSMSDVKKILSCPVGLPDGKETIAEKEGTIDHNSRMLIGAGEQHEGLYYFRSLTSVKVMKVTENDSVDLWHQRLGHPSNKVIRLLPIVNRNNNKCTDECEVCVRAKHCREEFVSSDNKASNIFEKIHCDLWGPYRTPTFCGAYYFLTIVDDYSRAVWIYLLNNKSEVARTIRNFFAMVYRQFNRHVKIVCSDNGTEFTCLDGYFVEKGVIHQTSCVGTLQQNGRVERKHRHILNIARALRFQANLPIEFWGECILTAAYLINRTPSDLLQGKAPYEILFGETPSYKNIRVFGCLAYAHNQRHGGDKFASRSRKCIFIGYPYGKKGWSLYDLNSGELFVSRDVVFKEHVFPYVNKGTSEQGKTKNNELDSLVAEEEIMRGAAVSENLDMQHHSRMPNQEDQEGSRNICSKGGANETMDDEQSEIVLGRGCKQRQQSTRLRDYVLHTVQRLSSSSSPSARSLGHTHSSGSPYPITHYVNYDKFSLRHRAFLAAVTAGAEPSSFTEAVKNEKWRDAMKKEIQALEDNETWTVESLPPGKRAINCKWVYKIKYNADGTIERYKARLVILGNKQVAGIDYNETFAPVAKMVTVRALLAVAAAKHWELHQMDVHNAFLHGDLEEEVYMRMPPGFHSENPWMVCHLKKSLYGLRQAPRCWFAKLVTALKSYGFEQSYSDSSLFTLSQGKVQINVLVYVDDIVVTGNDHAAIKVFKEYLSKCFHMRDLGMLKYFLGIEVARSPTGIFLCQRKYALDIISEVGLLGAKPASFPLEHNHNLALADGVFLSKPESYRRLVDRLIYLSVTRPELSYSVHVLAQFMQQPREEHWAAALRVVRYLKGNPGQGIMLSSDCDLQLSAWCDSDWASCPLTRRSLTGWFILLGNSPVSWKTKKQHTVSRSSAEAEYRSMAATTCELKWLKELLLTLGVEHPNPMKLYCDNQAALHIAANPVFHKRTKHIEIDCHFVRDEVRFGNIQPAYVSTHAQLADIFTKALGRQRFEFFLRKLGIQDLHAPT</sequence>
<dbReference type="Proteomes" id="UP001428341">
    <property type="component" value="Unassembled WGS sequence"/>
</dbReference>
<dbReference type="GO" id="GO:0015074">
    <property type="term" value="P:DNA integration"/>
    <property type="evidence" value="ECO:0007669"/>
    <property type="project" value="InterPro"/>
</dbReference>
<dbReference type="InterPro" id="IPR001584">
    <property type="entry name" value="Integrase_cat-core"/>
</dbReference>
<accession>A0AAP0MXA2</accession>
<evidence type="ECO:0000256" key="1">
    <source>
        <dbReference type="SAM" id="MobiDB-lite"/>
    </source>
</evidence>
<feature type="compositionally biased region" description="Basic and acidic residues" evidence="1">
    <location>
        <begin position="1"/>
        <end position="10"/>
    </location>
</feature>
<gene>
    <name evidence="3" type="ORF">WN944_012273</name>
</gene>
<dbReference type="InterPro" id="IPR013103">
    <property type="entry name" value="RVT_2"/>
</dbReference>
<reference evidence="3 4" key="1">
    <citation type="submission" date="2024-05" db="EMBL/GenBank/DDBJ databases">
        <title>Haplotype-resolved chromosome-level genome assembly of Huyou (Citrus changshanensis).</title>
        <authorList>
            <person name="Miao C."/>
            <person name="Chen W."/>
            <person name="Wu Y."/>
            <person name="Wang L."/>
            <person name="Zhao S."/>
            <person name="Grierson D."/>
            <person name="Xu C."/>
            <person name="Chen K."/>
        </authorList>
    </citation>
    <scope>NUCLEOTIDE SEQUENCE [LARGE SCALE GENOMIC DNA]</scope>
    <source>
        <strain evidence="3">01-14</strain>
        <tissue evidence="3">Leaf</tissue>
    </source>
</reference>
<dbReference type="InterPro" id="IPR057670">
    <property type="entry name" value="SH3_retrovirus"/>
</dbReference>
<feature type="region of interest" description="Disordered" evidence="1">
    <location>
        <begin position="751"/>
        <end position="770"/>
    </location>
</feature>
<protein>
    <recommendedName>
        <fullName evidence="2">Integrase catalytic domain-containing protein</fullName>
    </recommendedName>
</protein>
<feature type="region of interest" description="Disordered" evidence="1">
    <location>
        <begin position="686"/>
        <end position="722"/>
    </location>
</feature>
<dbReference type="SUPFAM" id="SSF53098">
    <property type="entry name" value="Ribonuclease H-like"/>
    <property type="match status" value="1"/>
</dbReference>
<dbReference type="InterPro" id="IPR029472">
    <property type="entry name" value="Copia-like_N"/>
</dbReference>
<dbReference type="InterPro" id="IPR012337">
    <property type="entry name" value="RNaseH-like_sf"/>
</dbReference>
<dbReference type="InterPro" id="IPR025724">
    <property type="entry name" value="GAG-pre-integrase_dom"/>
</dbReference>
<dbReference type="InterPro" id="IPR036397">
    <property type="entry name" value="RNaseH_sf"/>
</dbReference>